<dbReference type="InterPro" id="IPR035472">
    <property type="entry name" value="RpiR-like_SIS"/>
</dbReference>
<dbReference type="GO" id="GO:0003677">
    <property type="term" value="F:DNA binding"/>
    <property type="evidence" value="ECO:0007669"/>
    <property type="project" value="UniProtKB-KW"/>
</dbReference>
<comment type="caution">
    <text evidence="6">The sequence shown here is derived from an EMBL/GenBank/DDBJ whole genome shotgun (WGS) entry which is preliminary data.</text>
</comment>
<sequence>MEEAKSVIGVICSSYDSFFDSEKKIANCIMERKREVVDMTVAELAQASGASDASVSRFCRRCGFKGFHQLKMTLARELSEESQASVGNDISRRDIGQSLQNILANKTEEIRQTVAMMDPENLDRILDIIQKARMVQLVAVGNTIPVALDAAFKFNQLGIPAATGTILETQTAYAFNLGKKDVIIAISNSGVSRRLIRILEGASGNGVTVISITNNPESPVAKLSDYHITTATREKLLREDFLFSRVPATMVIEILYLLLSVSIRGAEENVRRHETAIMEDKQL</sequence>
<dbReference type="CDD" id="cd05013">
    <property type="entry name" value="SIS_RpiR"/>
    <property type="match status" value="1"/>
</dbReference>
<keyword evidence="2" id="KW-0238">DNA-binding</keyword>
<proteinExistence type="predicted"/>
<dbReference type="Gene3D" id="3.40.50.10490">
    <property type="entry name" value="Glucose-6-phosphate isomerase like protein, domain 1"/>
    <property type="match status" value="1"/>
</dbReference>
<gene>
    <name evidence="6" type="ORF">K5I21_12970</name>
    <name evidence="7" type="ORF">PM006_21265</name>
</gene>
<organism evidence="6 8">
    <name type="scientific">Clostridium symbiosum</name>
    <name type="common">Bacteroides symbiosus</name>
    <dbReference type="NCBI Taxonomy" id="1512"/>
    <lineage>
        <taxon>Bacteria</taxon>
        <taxon>Bacillati</taxon>
        <taxon>Bacillota</taxon>
        <taxon>Clostridia</taxon>
        <taxon>Lachnospirales</taxon>
        <taxon>Lachnospiraceae</taxon>
        <taxon>Otoolea</taxon>
    </lineage>
</organism>
<dbReference type="GO" id="GO:0003700">
    <property type="term" value="F:DNA-binding transcription factor activity"/>
    <property type="evidence" value="ECO:0007669"/>
    <property type="project" value="InterPro"/>
</dbReference>
<dbReference type="PROSITE" id="PS51464">
    <property type="entry name" value="SIS"/>
    <property type="match status" value="1"/>
</dbReference>
<dbReference type="Proteomes" id="UP001203136">
    <property type="component" value="Unassembled WGS sequence"/>
</dbReference>
<dbReference type="InterPro" id="IPR036388">
    <property type="entry name" value="WH-like_DNA-bd_sf"/>
</dbReference>
<dbReference type="SUPFAM" id="SSF46689">
    <property type="entry name" value="Homeodomain-like"/>
    <property type="match status" value="1"/>
</dbReference>
<dbReference type="InterPro" id="IPR000281">
    <property type="entry name" value="HTH_RpiR"/>
</dbReference>
<evidence type="ECO:0000313" key="7">
    <source>
        <dbReference type="EMBL" id="MDB2002738.1"/>
    </source>
</evidence>
<dbReference type="EMBL" id="JAQLGM010000089">
    <property type="protein sequence ID" value="MDB2002738.1"/>
    <property type="molecule type" value="Genomic_DNA"/>
</dbReference>
<evidence type="ECO:0000313" key="8">
    <source>
        <dbReference type="Proteomes" id="UP001203136"/>
    </source>
</evidence>
<name>A0AAW6B256_CLOSY</name>
<dbReference type="EMBL" id="JAINVB010000001">
    <property type="protein sequence ID" value="MCK0086768.1"/>
    <property type="molecule type" value="Genomic_DNA"/>
</dbReference>
<dbReference type="Proteomes" id="UP001300871">
    <property type="component" value="Unassembled WGS sequence"/>
</dbReference>
<dbReference type="PANTHER" id="PTHR30514">
    <property type="entry name" value="GLUCOKINASE"/>
    <property type="match status" value="1"/>
</dbReference>
<evidence type="ECO:0000256" key="1">
    <source>
        <dbReference type="ARBA" id="ARBA00023015"/>
    </source>
</evidence>
<dbReference type="PROSITE" id="PS51071">
    <property type="entry name" value="HTH_RPIR"/>
    <property type="match status" value="1"/>
</dbReference>
<evidence type="ECO:0000256" key="2">
    <source>
        <dbReference type="ARBA" id="ARBA00023125"/>
    </source>
</evidence>
<dbReference type="InterPro" id="IPR046348">
    <property type="entry name" value="SIS_dom_sf"/>
</dbReference>
<dbReference type="SUPFAM" id="SSF53697">
    <property type="entry name" value="SIS domain"/>
    <property type="match status" value="1"/>
</dbReference>
<dbReference type="Pfam" id="PF01418">
    <property type="entry name" value="HTH_6"/>
    <property type="match status" value="1"/>
</dbReference>
<dbReference type="Gene3D" id="1.10.10.10">
    <property type="entry name" value="Winged helix-like DNA-binding domain superfamily/Winged helix DNA-binding domain"/>
    <property type="match status" value="1"/>
</dbReference>
<protein>
    <submittedName>
        <fullName evidence="6">MurR/RpiR family transcriptional regulator</fullName>
    </submittedName>
</protein>
<dbReference type="RefSeq" id="WP_003499225.1">
    <property type="nucleotide sequence ID" value="NZ_BAABZD010000007.1"/>
</dbReference>
<evidence type="ECO:0000259" key="5">
    <source>
        <dbReference type="PROSITE" id="PS51464"/>
    </source>
</evidence>
<accession>A0AAW6B256</accession>
<dbReference type="InterPro" id="IPR001347">
    <property type="entry name" value="SIS_dom"/>
</dbReference>
<dbReference type="InterPro" id="IPR009057">
    <property type="entry name" value="Homeodomain-like_sf"/>
</dbReference>
<keyword evidence="3" id="KW-0804">Transcription</keyword>
<feature type="domain" description="HTH rpiR-type" evidence="4">
    <location>
        <begin position="5"/>
        <end position="81"/>
    </location>
</feature>
<dbReference type="PANTHER" id="PTHR30514:SF1">
    <property type="entry name" value="HTH-TYPE TRANSCRIPTIONAL REGULATOR HEXR-RELATED"/>
    <property type="match status" value="1"/>
</dbReference>
<evidence type="ECO:0000313" key="6">
    <source>
        <dbReference type="EMBL" id="MCK0086768.1"/>
    </source>
</evidence>
<feature type="domain" description="SIS" evidence="5">
    <location>
        <begin position="125"/>
        <end position="269"/>
    </location>
</feature>
<dbReference type="GeneID" id="57969972"/>
<dbReference type="InterPro" id="IPR047640">
    <property type="entry name" value="RpiR-like"/>
</dbReference>
<evidence type="ECO:0000259" key="4">
    <source>
        <dbReference type="PROSITE" id="PS51071"/>
    </source>
</evidence>
<reference evidence="6" key="1">
    <citation type="journal article" date="2022" name="Cell Host Microbe">
        <title>Colonization of the live biotherapeutic product VE303 and modulation of the microbiota and metabolites in healthy volunteers.</title>
        <authorList>
            <person name="Dsouza M."/>
            <person name="Menon R."/>
            <person name="Crossette E."/>
            <person name="Bhattarai S.K."/>
            <person name="Schneider J."/>
            <person name="Kim Y.G."/>
            <person name="Reddy S."/>
            <person name="Caballero S."/>
            <person name="Felix C."/>
            <person name="Cornacchione L."/>
            <person name="Hendrickson J."/>
            <person name="Watson A.R."/>
            <person name="Minot S.S."/>
            <person name="Greenfield N."/>
            <person name="Schopf L."/>
            <person name="Szabady R."/>
            <person name="Patarroyo J."/>
            <person name="Smith W."/>
            <person name="Harrison P."/>
            <person name="Kuijper E.J."/>
            <person name="Kelly C.P."/>
            <person name="Olle B."/>
            <person name="Bobilev D."/>
            <person name="Silber J.L."/>
            <person name="Bucci V."/>
            <person name="Roberts B."/>
            <person name="Faith J."/>
            <person name="Norman J.M."/>
        </authorList>
    </citation>
    <scope>NUCLEOTIDE SEQUENCE</scope>
    <source>
        <strain evidence="6">VE303-04</strain>
    </source>
</reference>
<dbReference type="Pfam" id="PF01380">
    <property type="entry name" value="SIS"/>
    <property type="match status" value="1"/>
</dbReference>
<reference evidence="7" key="2">
    <citation type="submission" date="2023-01" db="EMBL/GenBank/DDBJ databases">
        <title>Human gut microbiome strain richness.</title>
        <authorList>
            <person name="Chen-Liaw A."/>
        </authorList>
    </citation>
    <scope>NUCLEOTIDE SEQUENCE</scope>
    <source>
        <strain evidence="7">B1_m1001713B170214d0_201011</strain>
    </source>
</reference>
<dbReference type="GO" id="GO:0097367">
    <property type="term" value="F:carbohydrate derivative binding"/>
    <property type="evidence" value="ECO:0007669"/>
    <property type="project" value="InterPro"/>
</dbReference>
<keyword evidence="1" id="KW-0805">Transcription regulation</keyword>
<dbReference type="AlphaFoldDB" id="A0AAW6B256"/>
<evidence type="ECO:0000256" key="3">
    <source>
        <dbReference type="ARBA" id="ARBA00023163"/>
    </source>
</evidence>
<dbReference type="GO" id="GO:1901135">
    <property type="term" value="P:carbohydrate derivative metabolic process"/>
    <property type="evidence" value="ECO:0007669"/>
    <property type="project" value="InterPro"/>
</dbReference>